<dbReference type="PROSITE" id="PS50113">
    <property type="entry name" value="PAC"/>
    <property type="match status" value="1"/>
</dbReference>
<feature type="domain" description="PAC" evidence="3">
    <location>
        <begin position="123"/>
        <end position="175"/>
    </location>
</feature>
<dbReference type="SUPFAM" id="SSF55073">
    <property type="entry name" value="Nucleotide cyclase"/>
    <property type="match status" value="1"/>
</dbReference>
<keyword evidence="5" id="KW-0548">Nucleotidyltransferase</keyword>
<dbReference type="NCBIfam" id="TIGR00229">
    <property type="entry name" value="sensory_box"/>
    <property type="match status" value="1"/>
</dbReference>
<evidence type="ECO:0000259" key="2">
    <source>
        <dbReference type="PROSITE" id="PS50112"/>
    </source>
</evidence>
<evidence type="ECO:0000313" key="5">
    <source>
        <dbReference type="EMBL" id="MDH2131290.1"/>
    </source>
</evidence>
<dbReference type="AlphaFoldDB" id="A0AA42WTE0"/>
<dbReference type="RefSeq" id="WP_279776175.1">
    <property type="nucleotide sequence ID" value="NZ_JAOCKX010000010.1"/>
</dbReference>
<accession>A0AA42WTE0</accession>
<feature type="domain" description="GGDEF" evidence="4">
    <location>
        <begin position="203"/>
        <end position="329"/>
    </location>
</feature>
<dbReference type="SUPFAM" id="SSF55785">
    <property type="entry name" value="PYP-like sensor domain (PAS domain)"/>
    <property type="match status" value="1"/>
</dbReference>
<dbReference type="Gene3D" id="3.30.450.20">
    <property type="entry name" value="PAS domain"/>
    <property type="match status" value="1"/>
</dbReference>
<dbReference type="EMBL" id="JAOCKX010000010">
    <property type="protein sequence ID" value="MDH2131290.1"/>
    <property type="molecule type" value="Genomic_DNA"/>
</dbReference>
<dbReference type="InterPro" id="IPR029787">
    <property type="entry name" value="Nucleotide_cyclase"/>
</dbReference>
<dbReference type="Gene3D" id="3.30.70.270">
    <property type="match status" value="1"/>
</dbReference>
<dbReference type="InterPro" id="IPR043128">
    <property type="entry name" value="Rev_trsase/Diguanyl_cyclase"/>
</dbReference>
<evidence type="ECO:0000259" key="3">
    <source>
        <dbReference type="PROSITE" id="PS50113"/>
    </source>
</evidence>
<evidence type="ECO:0000259" key="4">
    <source>
        <dbReference type="PROSITE" id="PS50887"/>
    </source>
</evidence>
<dbReference type="InterPro" id="IPR013655">
    <property type="entry name" value="PAS_fold_3"/>
</dbReference>
<dbReference type="Pfam" id="PF00990">
    <property type="entry name" value="GGDEF"/>
    <property type="match status" value="1"/>
</dbReference>
<feature type="domain" description="PAS" evidence="2">
    <location>
        <begin position="49"/>
        <end position="119"/>
    </location>
</feature>
<dbReference type="Pfam" id="PF08447">
    <property type="entry name" value="PAS_3"/>
    <property type="match status" value="1"/>
</dbReference>
<dbReference type="EC" id="2.7.7.65" evidence="5"/>
<keyword evidence="5" id="KW-0808">Transferase</keyword>
<feature type="coiled-coil region" evidence="1">
    <location>
        <begin position="25"/>
        <end position="52"/>
    </location>
</feature>
<gene>
    <name evidence="5" type="ORF">N5J77_09170</name>
</gene>
<dbReference type="Proteomes" id="UP001162318">
    <property type="component" value="Unassembled WGS sequence"/>
</dbReference>
<dbReference type="PANTHER" id="PTHR44757:SF2">
    <property type="entry name" value="BIOFILM ARCHITECTURE MAINTENANCE PROTEIN MBAA"/>
    <property type="match status" value="1"/>
</dbReference>
<protein>
    <submittedName>
        <fullName evidence="5">Diguanylate cyclase</fullName>
        <ecNumber evidence="5">2.7.7.65</ecNumber>
    </submittedName>
</protein>
<proteinExistence type="predicted"/>
<dbReference type="CDD" id="cd00130">
    <property type="entry name" value="PAS"/>
    <property type="match status" value="1"/>
</dbReference>
<organism evidence="5 6">
    <name type="scientific">Sphingobium yanoikuyae</name>
    <name type="common">Sphingomonas yanoikuyae</name>
    <dbReference type="NCBI Taxonomy" id="13690"/>
    <lineage>
        <taxon>Bacteria</taxon>
        <taxon>Pseudomonadati</taxon>
        <taxon>Pseudomonadota</taxon>
        <taxon>Alphaproteobacteria</taxon>
        <taxon>Sphingomonadales</taxon>
        <taxon>Sphingomonadaceae</taxon>
        <taxon>Sphingobium</taxon>
    </lineage>
</organism>
<dbReference type="InterPro" id="IPR052155">
    <property type="entry name" value="Biofilm_reg_signaling"/>
</dbReference>
<dbReference type="InterPro" id="IPR000014">
    <property type="entry name" value="PAS"/>
</dbReference>
<name>A0AA42WTE0_SPHYA</name>
<dbReference type="GO" id="GO:0052621">
    <property type="term" value="F:diguanylate cyclase activity"/>
    <property type="evidence" value="ECO:0007669"/>
    <property type="project" value="UniProtKB-EC"/>
</dbReference>
<dbReference type="NCBIfam" id="TIGR00254">
    <property type="entry name" value="GGDEF"/>
    <property type="match status" value="1"/>
</dbReference>
<keyword evidence="1" id="KW-0175">Coiled coil</keyword>
<dbReference type="InterPro" id="IPR000160">
    <property type="entry name" value="GGDEF_dom"/>
</dbReference>
<dbReference type="PROSITE" id="PS50112">
    <property type="entry name" value="PAS"/>
    <property type="match status" value="1"/>
</dbReference>
<evidence type="ECO:0000256" key="1">
    <source>
        <dbReference type="SAM" id="Coils"/>
    </source>
</evidence>
<dbReference type="SMART" id="SM00267">
    <property type="entry name" value="GGDEF"/>
    <property type="match status" value="1"/>
</dbReference>
<dbReference type="PANTHER" id="PTHR44757">
    <property type="entry name" value="DIGUANYLATE CYCLASE DGCP"/>
    <property type="match status" value="1"/>
</dbReference>
<evidence type="ECO:0000313" key="6">
    <source>
        <dbReference type="Proteomes" id="UP001162318"/>
    </source>
</evidence>
<dbReference type="SMART" id="SM00091">
    <property type="entry name" value="PAS"/>
    <property type="match status" value="1"/>
</dbReference>
<dbReference type="InterPro" id="IPR000700">
    <property type="entry name" value="PAS-assoc_C"/>
</dbReference>
<dbReference type="InterPro" id="IPR001610">
    <property type="entry name" value="PAC"/>
</dbReference>
<comment type="caution">
    <text evidence="5">The sequence shown here is derived from an EMBL/GenBank/DDBJ whole genome shotgun (WGS) entry which is preliminary data.</text>
</comment>
<dbReference type="PROSITE" id="PS50887">
    <property type="entry name" value="GGDEF"/>
    <property type="match status" value="1"/>
</dbReference>
<reference evidence="5" key="1">
    <citation type="submission" date="2022-09" db="EMBL/GenBank/DDBJ databases">
        <title>Intensive care unit water sources are persistently colonized with multi-drug resistant bacteria and are the site of extensive horizontal gene transfer of antibiotic resistance genes.</title>
        <authorList>
            <person name="Diorio-Toth L."/>
        </authorList>
    </citation>
    <scope>NUCLEOTIDE SEQUENCE</scope>
    <source>
        <strain evidence="5">GD03659</strain>
    </source>
</reference>
<sequence length="330" mass="36177">MPIASAQSIVPDRDPVMTPDAICRIDRLTHVARALSQEAQTIQANLANAERRFQATFQHAPVGIAHVALDGSFLTVNPRFEEITGYSAAMLMRLGFQQITHPDDLDADVALLGRLHRGELQRYTLEKRYIRADASLIWINLTVALVRDERDAPEFYVAVVEDLSEMRQAHFDAIHDPLTGLLNRRGFVVRARALLRQAAEAHWAVSLIYLDLDGFKQLNDSLGHSAGDRCLVEVARLIEDMVATRHVVARMGGDEFVLLVDEEGTDLGEALRVGLMTLGGAHGGVSGSFGLVTLIPDDDTELDSIVARADEAMLAAKRAGKNQLVTTALL</sequence>
<dbReference type="CDD" id="cd01949">
    <property type="entry name" value="GGDEF"/>
    <property type="match status" value="1"/>
</dbReference>
<dbReference type="InterPro" id="IPR035965">
    <property type="entry name" value="PAS-like_dom_sf"/>
</dbReference>
<dbReference type="SMART" id="SM00086">
    <property type="entry name" value="PAC"/>
    <property type="match status" value="1"/>
</dbReference>